<reference evidence="1" key="1">
    <citation type="submission" date="2022-08" db="EMBL/GenBank/DDBJ databases">
        <title>Genome Sequence of Fusarium decemcellulare.</title>
        <authorList>
            <person name="Buettner E."/>
        </authorList>
    </citation>
    <scope>NUCLEOTIDE SEQUENCE</scope>
    <source>
        <strain evidence="1">Babe19</strain>
    </source>
</reference>
<comment type="caution">
    <text evidence="1">The sequence shown here is derived from an EMBL/GenBank/DDBJ whole genome shotgun (WGS) entry which is preliminary data.</text>
</comment>
<sequence length="354" mass="38833">MQITMKAILSLTPGNPSIETVDKPSLSVDDHDTAIVRVKYVGNNPCDWISTTIPELWHPDTIAGCDFSGIVESVGAKEQRFKPGDAVFGVVAAGAATDRSRGAFAEYVPAFVDFLYPFPKGQEEAPLASLGVGLLTVGISIFQDLGLPWPSENGDWDCGKGQWFLVNGASTATGLMLTQWLRLAGFRVIGTAGKHNWDVVKARGVEFVWDYRDMNDCGQQIRSLVGDDLQFVYNCAMDDAGAELANRVISSRGGKYLAIASFKMPERQDVNPTFVRGQAPCAYEYHSNLGLVKQTLKQRHLGIRTFQLACQWLSEGKLKTSPIDLREGLEGVLQGITEMREGRVSGKKIVSRLW</sequence>
<accession>A0ACC1SDB5</accession>
<dbReference type="EMBL" id="JANRMS010000589">
    <property type="protein sequence ID" value="KAJ3537286.1"/>
    <property type="molecule type" value="Genomic_DNA"/>
</dbReference>
<organism evidence="1 2">
    <name type="scientific">Fusarium decemcellulare</name>
    <dbReference type="NCBI Taxonomy" id="57161"/>
    <lineage>
        <taxon>Eukaryota</taxon>
        <taxon>Fungi</taxon>
        <taxon>Dikarya</taxon>
        <taxon>Ascomycota</taxon>
        <taxon>Pezizomycotina</taxon>
        <taxon>Sordariomycetes</taxon>
        <taxon>Hypocreomycetidae</taxon>
        <taxon>Hypocreales</taxon>
        <taxon>Nectriaceae</taxon>
        <taxon>Fusarium</taxon>
        <taxon>Fusarium decemcellulare species complex</taxon>
    </lineage>
</organism>
<evidence type="ECO:0000313" key="2">
    <source>
        <dbReference type="Proteomes" id="UP001148629"/>
    </source>
</evidence>
<gene>
    <name evidence="1" type="ORF">NM208_g6375</name>
</gene>
<keyword evidence="2" id="KW-1185">Reference proteome</keyword>
<evidence type="ECO:0000313" key="1">
    <source>
        <dbReference type="EMBL" id="KAJ3537286.1"/>
    </source>
</evidence>
<proteinExistence type="predicted"/>
<protein>
    <submittedName>
        <fullName evidence="1">Uncharacterized protein</fullName>
    </submittedName>
</protein>
<name>A0ACC1SDB5_9HYPO</name>
<dbReference type="Proteomes" id="UP001148629">
    <property type="component" value="Unassembled WGS sequence"/>
</dbReference>